<organism evidence="1 2">
    <name type="scientific">candidate division WOR-1 bacterium RIFCSPHIGHO2_01_FULL_53_15</name>
    <dbReference type="NCBI Taxonomy" id="1802564"/>
    <lineage>
        <taxon>Bacteria</taxon>
        <taxon>Bacillati</taxon>
        <taxon>Saganbacteria</taxon>
    </lineage>
</organism>
<dbReference type="AlphaFoldDB" id="A0A1F4Q4L7"/>
<evidence type="ECO:0000313" key="2">
    <source>
        <dbReference type="Proteomes" id="UP000178724"/>
    </source>
</evidence>
<dbReference type="EMBL" id="METM01000003">
    <property type="protein sequence ID" value="OGB90874.1"/>
    <property type="molecule type" value="Genomic_DNA"/>
</dbReference>
<proteinExistence type="predicted"/>
<gene>
    <name evidence="1" type="ORF">A2625_07535</name>
</gene>
<protein>
    <submittedName>
        <fullName evidence="1">Uncharacterized protein</fullName>
    </submittedName>
</protein>
<accession>A0A1F4Q4L7</accession>
<reference evidence="1 2" key="1">
    <citation type="journal article" date="2016" name="Nat. Commun.">
        <title>Thousands of microbial genomes shed light on interconnected biogeochemical processes in an aquifer system.</title>
        <authorList>
            <person name="Anantharaman K."/>
            <person name="Brown C.T."/>
            <person name="Hug L.A."/>
            <person name="Sharon I."/>
            <person name="Castelle C.J."/>
            <person name="Probst A.J."/>
            <person name="Thomas B.C."/>
            <person name="Singh A."/>
            <person name="Wilkins M.J."/>
            <person name="Karaoz U."/>
            <person name="Brodie E.L."/>
            <person name="Williams K.H."/>
            <person name="Hubbard S.S."/>
            <person name="Banfield J.F."/>
        </authorList>
    </citation>
    <scope>NUCLEOTIDE SEQUENCE [LARGE SCALE GENOMIC DNA]</scope>
</reference>
<name>A0A1F4Q4L7_UNCSA</name>
<sequence length="98" mass="11554">MKIKLKIIPKYTGCETLEEAIKNRQAKELLWLEILLNDGINWQKKAPKAQFKKARIWFTHFKTLITGLTHRRALKPISGKLDYRDHRKFLEGLYFAAA</sequence>
<dbReference type="Proteomes" id="UP000178724">
    <property type="component" value="Unassembled WGS sequence"/>
</dbReference>
<comment type="caution">
    <text evidence="1">The sequence shown here is derived from an EMBL/GenBank/DDBJ whole genome shotgun (WGS) entry which is preliminary data.</text>
</comment>
<evidence type="ECO:0000313" key="1">
    <source>
        <dbReference type="EMBL" id="OGB90874.1"/>
    </source>
</evidence>